<proteinExistence type="predicted"/>
<dbReference type="STRING" id="56646.A0A2L2U085"/>
<dbReference type="Proteomes" id="UP000245910">
    <property type="component" value="Chromosome III"/>
</dbReference>
<dbReference type="EMBL" id="LN649231">
    <property type="protein sequence ID" value="CEI68260.1"/>
    <property type="molecule type" value="Genomic_DNA"/>
</dbReference>
<organism evidence="1 2">
    <name type="scientific">Fusarium venenatum</name>
    <dbReference type="NCBI Taxonomy" id="56646"/>
    <lineage>
        <taxon>Eukaryota</taxon>
        <taxon>Fungi</taxon>
        <taxon>Dikarya</taxon>
        <taxon>Ascomycota</taxon>
        <taxon>Pezizomycotina</taxon>
        <taxon>Sordariomycetes</taxon>
        <taxon>Hypocreomycetidae</taxon>
        <taxon>Hypocreales</taxon>
        <taxon>Nectriaceae</taxon>
        <taxon>Fusarium</taxon>
    </lineage>
</organism>
<sequence>MAITHPTPVGTLSRAEGFLACLIWINSTRTIVGDDLHANPTFFQDTEQGAVLQNVYSQLEETRLRLVDATQSIALSCREDTLNSFVNPTSFYETAVSGFHNTLLGLPPTALSDVAALCAMSHAISFCLYSTRTPVDFEPFSNFDLWRNAISNHEHRQPFDDLIKAACLEPYLTALANIYPVPQYSNDMFDGALELSWDSDLIHPNFFLASENEDCSRNESSQAPDLQSLQGSSIVVNLSHFLEQCGDPLFRLFSRGAMGNMCLCIGTSVSSPAASVERLFMQILRDDASLKNPTIQGILSVVDRFVDLGCLQSADEMRDYLLLLGKGLLASDQIYLDFIQWVPNSMTEAANRISPLTGEAAKSRRDQRLDVSHLFNKGANLE</sequence>
<dbReference type="OrthoDB" id="5008122at2759"/>
<reference evidence="2" key="1">
    <citation type="submission" date="2014-10" db="EMBL/GenBank/DDBJ databases">
        <authorList>
            <person name="King R."/>
        </authorList>
    </citation>
    <scope>NUCLEOTIDE SEQUENCE [LARGE SCALE GENOMIC DNA]</scope>
    <source>
        <strain evidence="2">A3/5</strain>
    </source>
</reference>
<dbReference type="RefSeq" id="XP_025591975.1">
    <property type="nucleotide sequence ID" value="XM_025737079.1"/>
</dbReference>
<evidence type="ECO:0000313" key="1">
    <source>
        <dbReference type="EMBL" id="CEI68260.1"/>
    </source>
</evidence>
<keyword evidence="2" id="KW-1185">Reference proteome</keyword>
<dbReference type="AlphaFoldDB" id="A0A2L2U085"/>
<accession>A0A2L2U085</accession>
<evidence type="ECO:0000313" key="2">
    <source>
        <dbReference type="Proteomes" id="UP000245910"/>
    </source>
</evidence>
<protein>
    <submittedName>
        <fullName evidence="1">Uncharacterized protein</fullName>
    </submittedName>
</protein>
<dbReference type="GeneID" id="37259976"/>
<name>A0A2L2U085_9HYPO</name>
<dbReference type="KEGG" id="fvn:FVRRES_08337"/>